<name>A0ABD7HLZ7_9MYCO</name>
<accession>A0ABD7HLZ7</accession>
<reference evidence="1 2" key="1">
    <citation type="submission" date="2018-08" db="EMBL/GenBank/DDBJ databases">
        <title>Linezolid Resistance in Mycobacterium abscessus: MIC Distribution and Comprehensive Investigation of Resistance Mechanisms.</title>
        <authorList>
            <person name="Ye M."/>
            <person name="Xu L."/>
            <person name="Zou Y."/>
            <person name="Li B."/>
            <person name="Guo Q."/>
            <person name="Zhang Y."/>
            <person name="Zhan M."/>
            <person name="Xu B."/>
            <person name="Yu F."/>
            <person name="Zhang Z."/>
            <person name="Chu H."/>
        </authorList>
    </citation>
    <scope>NUCLEOTIDE SEQUENCE [LARGE SCALE GENOMIC DNA]</scope>
    <source>
        <strain evidence="1 2">G143</strain>
    </source>
</reference>
<dbReference type="EMBL" id="QXBN01000012">
    <property type="protein sequence ID" value="RIT36814.1"/>
    <property type="molecule type" value="Genomic_DNA"/>
</dbReference>
<comment type="caution">
    <text evidence="1">The sequence shown here is derived from an EMBL/GenBank/DDBJ whole genome shotgun (WGS) entry which is preliminary data.</text>
</comment>
<protein>
    <submittedName>
        <fullName evidence="1">Uncharacterized protein</fullName>
    </submittedName>
</protein>
<evidence type="ECO:0000313" key="1">
    <source>
        <dbReference type="EMBL" id="RIT36814.1"/>
    </source>
</evidence>
<gene>
    <name evidence="1" type="ORF">D2E76_16305</name>
</gene>
<organism evidence="1 2">
    <name type="scientific">Mycobacteroides abscessus</name>
    <dbReference type="NCBI Taxonomy" id="36809"/>
    <lineage>
        <taxon>Bacteria</taxon>
        <taxon>Bacillati</taxon>
        <taxon>Actinomycetota</taxon>
        <taxon>Actinomycetes</taxon>
        <taxon>Mycobacteriales</taxon>
        <taxon>Mycobacteriaceae</taxon>
        <taxon>Mycobacteroides</taxon>
    </lineage>
</organism>
<sequence length="71" mass="8339">MRSRTDDLRYLDLINEAIRRDFDRTTARVHECSDSHRRRPRDILLNINQASHLFVKGANEYPIGVFVPDDA</sequence>
<proteinExistence type="predicted"/>
<dbReference type="AlphaFoldDB" id="A0ABD7HLZ7"/>
<evidence type="ECO:0000313" key="2">
    <source>
        <dbReference type="Proteomes" id="UP000284557"/>
    </source>
</evidence>
<dbReference type="Proteomes" id="UP000284557">
    <property type="component" value="Unassembled WGS sequence"/>
</dbReference>